<proteinExistence type="predicted"/>
<dbReference type="PROSITE" id="PS51257">
    <property type="entry name" value="PROKAR_LIPOPROTEIN"/>
    <property type="match status" value="1"/>
</dbReference>
<gene>
    <name evidence="4" type="ORF">HMPREF9332_00695</name>
</gene>
<dbReference type="RefSeq" id="WP_009347115.1">
    <property type="nucleotide sequence ID" value="NZ_JH376828.1"/>
</dbReference>
<feature type="domain" description="NigD-like C-terminal" evidence="3">
    <location>
        <begin position="112"/>
        <end position="221"/>
    </location>
</feature>
<name>G5GAU4_9BACT</name>
<evidence type="ECO:0000256" key="1">
    <source>
        <dbReference type="SAM" id="SignalP"/>
    </source>
</evidence>
<dbReference type="Gene3D" id="2.60.40.2370">
    <property type="entry name" value="NigD-like, C-terminal beta sandwich domain"/>
    <property type="match status" value="1"/>
</dbReference>
<feature type="chain" id="PRO_5003477026" description="NigD-like C-terminal beta sandwich domain-containing protein" evidence="1">
    <location>
        <begin position="23"/>
        <end position="225"/>
    </location>
</feature>
<dbReference type="AlphaFoldDB" id="G5GAU4"/>
<dbReference type="Pfam" id="PF12667">
    <property type="entry name" value="NigD_N"/>
    <property type="match status" value="1"/>
</dbReference>
<evidence type="ECO:0000259" key="2">
    <source>
        <dbReference type="Pfam" id="PF12667"/>
    </source>
</evidence>
<keyword evidence="5" id="KW-1185">Reference proteome</keyword>
<evidence type="ECO:0008006" key="6">
    <source>
        <dbReference type="Google" id="ProtNLM"/>
    </source>
</evidence>
<dbReference type="InterPro" id="IPR038143">
    <property type="entry name" value="NigD-like_C_dom_sf"/>
</dbReference>
<reference evidence="4 5" key="1">
    <citation type="submission" date="2011-08" db="EMBL/GenBank/DDBJ databases">
        <title>The Genome Sequence of Prevotella sp. oral taxon 302 str. F0323.</title>
        <authorList>
            <consortium name="The Broad Institute Genome Sequencing Platform"/>
            <person name="Earl A."/>
            <person name="Ward D."/>
            <person name="Feldgarden M."/>
            <person name="Gevers D."/>
            <person name="Izard J."/>
            <person name="Blanton J.M."/>
            <person name="Baranova O.V."/>
            <person name="Tanner A.C."/>
            <person name="Dewhirst F.E."/>
            <person name="Young S.K."/>
            <person name="Zeng Q."/>
            <person name="Gargeya S."/>
            <person name="Fitzgerald M."/>
            <person name="Haas B."/>
            <person name="Abouelleil A."/>
            <person name="Alvarado L."/>
            <person name="Arachchi H.M."/>
            <person name="Berlin A."/>
            <person name="Brown A."/>
            <person name="Chapman S.B."/>
            <person name="Chen Z."/>
            <person name="Dunbar C."/>
            <person name="Freedman E."/>
            <person name="Gearin G."/>
            <person name="Gellesch M."/>
            <person name="Goldberg J."/>
            <person name="Griggs A."/>
            <person name="Gujja S."/>
            <person name="Heiman D."/>
            <person name="Howarth C."/>
            <person name="Larson L."/>
            <person name="Lui A."/>
            <person name="MacDonald P.J.P."/>
            <person name="Montmayeur A."/>
            <person name="Murphy C."/>
            <person name="Neiman D."/>
            <person name="Pearson M."/>
            <person name="Priest M."/>
            <person name="Roberts A."/>
            <person name="Saif S."/>
            <person name="Shea T."/>
            <person name="Shenoy N."/>
            <person name="Sisk P."/>
            <person name="Stolte C."/>
            <person name="Sykes S."/>
            <person name="Wortman J."/>
            <person name="Nusbaum C."/>
            <person name="Birren B."/>
        </authorList>
    </citation>
    <scope>NUCLEOTIDE SEQUENCE [LARGE SCALE GENOMIC DNA]</scope>
    <source>
        <strain evidence="4 5">F0323</strain>
    </source>
</reference>
<dbReference type="OrthoDB" id="1016751at2"/>
<sequence>MKRLLSCFFALAALLGALSLQSCTKDDDFTGPINYPNALVTIKTNSSTGQVYFQLDDSTTVLPTNSINLSYVKKELRALANLKMQNGQSAPYSKSAYVNWIDTIRTKEMAPSLGQKDNETYGKDPVEIVKDWTTIVEDGYITLRFRTYFNNGKKHVLNLVKGENPYEVILHHNAMGDTRGLIRDGLVAFRLSDLPDTQGKTVDLTLKWQSFSGIKSVRFKYKSRK</sequence>
<feature type="domain" description="NigD-like N-terminal OB" evidence="2">
    <location>
        <begin position="39"/>
        <end position="104"/>
    </location>
</feature>
<keyword evidence="1" id="KW-0732">Signal</keyword>
<dbReference type="InterPro" id="IPR035376">
    <property type="entry name" value="NigD_C"/>
</dbReference>
<dbReference type="InterPro" id="IPR038179">
    <property type="entry name" value="NigD-like_N_sf"/>
</dbReference>
<dbReference type="eggNOG" id="ENOG502Z82F">
    <property type="taxonomic scope" value="Bacteria"/>
</dbReference>
<dbReference type="HOGENOM" id="CLU_097801_0_0_10"/>
<protein>
    <recommendedName>
        <fullName evidence="6">NigD-like C-terminal beta sandwich domain-containing protein</fullName>
    </recommendedName>
</protein>
<dbReference type="STRING" id="679199.HMPREF9332_00695"/>
<dbReference type="Pfam" id="PF17415">
    <property type="entry name" value="NigD_C"/>
    <property type="match status" value="1"/>
</dbReference>
<evidence type="ECO:0000313" key="5">
    <source>
        <dbReference type="Proteomes" id="UP000015993"/>
    </source>
</evidence>
<comment type="caution">
    <text evidence="4">The sequence shown here is derived from an EMBL/GenBank/DDBJ whole genome shotgun (WGS) entry which is preliminary data.</text>
</comment>
<evidence type="ECO:0000313" key="4">
    <source>
        <dbReference type="EMBL" id="EHG23412.1"/>
    </source>
</evidence>
<dbReference type="PATRIC" id="fig|679199.3.peg.748"/>
<evidence type="ECO:0000259" key="3">
    <source>
        <dbReference type="Pfam" id="PF17415"/>
    </source>
</evidence>
<dbReference type="Gene3D" id="2.40.50.500">
    <property type="entry name" value="NigD-like N-terminal OB domain"/>
    <property type="match status" value="1"/>
</dbReference>
<dbReference type="EMBL" id="ACZK01000013">
    <property type="protein sequence ID" value="EHG23412.1"/>
    <property type="molecule type" value="Genomic_DNA"/>
</dbReference>
<feature type="signal peptide" evidence="1">
    <location>
        <begin position="1"/>
        <end position="22"/>
    </location>
</feature>
<organism evidence="4 5">
    <name type="scientific">Alloprevotella rava F0323</name>
    <dbReference type="NCBI Taxonomy" id="679199"/>
    <lineage>
        <taxon>Bacteria</taxon>
        <taxon>Pseudomonadati</taxon>
        <taxon>Bacteroidota</taxon>
        <taxon>Bacteroidia</taxon>
        <taxon>Bacteroidales</taxon>
        <taxon>Prevotellaceae</taxon>
        <taxon>Alloprevotella</taxon>
    </lineage>
</organism>
<dbReference type="InterPro" id="IPR024299">
    <property type="entry name" value="NigD-like_OB_dom"/>
</dbReference>
<dbReference type="Proteomes" id="UP000015993">
    <property type="component" value="Unassembled WGS sequence"/>
</dbReference>
<accession>G5GAU4</accession>